<comment type="similarity">
    <text evidence="2 4">Belongs to the pyridoxal phosphate-binding protein YggS/PROSC family.</text>
</comment>
<evidence type="ECO:0000313" key="6">
    <source>
        <dbReference type="EMBL" id="TQN48276.1"/>
    </source>
</evidence>
<evidence type="ECO:0000259" key="5">
    <source>
        <dbReference type="Pfam" id="PF01168"/>
    </source>
</evidence>
<organism evidence="6 7">
    <name type="scientific">Humibacillus xanthopallidus</name>
    <dbReference type="NCBI Taxonomy" id="412689"/>
    <lineage>
        <taxon>Bacteria</taxon>
        <taxon>Bacillati</taxon>
        <taxon>Actinomycetota</taxon>
        <taxon>Actinomycetes</taxon>
        <taxon>Micrococcales</taxon>
        <taxon>Intrasporangiaceae</taxon>
        <taxon>Humibacillus</taxon>
    </lineage>
</organism>
<gene>
    <name evidence="6" type="ORF">FHX52_1407</name>
</gene>
<evidence type="ECO:0000256" key="2">
    <source>
        <dbReference type="HAMAP-Rule" id="MF_02087"/>
    </source>
</evidence>
<dbReference type="GO" id="GO:0030170">
    <property type="term" value="F:pyridoxal phosphate binding"/>
    <property type="evidence" value="ECO:0007669"/>
    <property type="project" value="UniProtKB-UniRule"/>
</dbReference>
<dbReference type="PANTHER" id="PTHR10146">
    <property type="entry name" value="PROLINE SYNTHETASE CO-TRANSCRIBED BACTERIAL HOMOLOG PROTEIN"/>
    <property type="match status" value="1"/>
</dbReference>
<proteinExistence type="inferred from homology"/>
<dbReference type="InterPro" id="IPR001608">
    <property type="entry name" value="Ala_racemase_N"/>
</dbReference>
<dbReference type="EMBL" id="VFQF01000001">
    <property type="protein sequence ID" value="TQN48276.1"/>
    <property type="molecule type" value="Genomic_DNA"/>
</dbReference>
<sequence length="247" mass="26238">MSEHQTRRDQLEAGLGEVRARIAAACADAGRDPAEVTLIVVTKYFPASDVLLLHDLGVRDFGENRDQEAGEKFAEVRAALGEGSGGVVLHFIGQLQTNKASHVAAYADVVQSVDRLRLVSALDRGAHLANRRLDVLLQVDLDTRPDDGATGAARGGLRPEEVLGLADTVAVRDLLRLRGVMAVAPLGADPDAAFVRLREVADGIRQRHPGADWMSAGMSGDLEAAVRHGATHLRVGTAILGSRPSLL</sequence>
<dbReference type="Proteomes" id="UP000320085">
    <property type="component" value="Unassembled WGS sequence"/>
</dbReference>
<comment type="function">
    <text evidence="2">Pyridoxal 5'-phosphate (PLP)-binding protein, which is involved in PLP homeostasis.</text>
</comment>
<evidence type="ECO:0000256" key="4">
    <source>
        <dbReference type="RuleBase" id="RU004514"/>
    </source>
</evidence>
<comment type="cofactor">
    <cofactor evidence="3">
        <name>pyridoxal 5'-phosphate</name>
        <dbReference type="ChEBI" id="CHEBI:597326"/>
    </cofactor>
</comment>
<dbReference type="RefSeq" id="WP_141821103.1">
    <property type="nucleotide sequence ID" value="NZ_BAAAQC010000008.1"/>
</dbReference>
<dbReference type="AlphaFoldDB" id="A0A543PW31"/>
<dbReference type="PANTHER" id="PTHR10146:SF14">
    <property type="entry name" value="PYRIDOXAL PHOSPHATE HOMEOSTASIS PROTEIN"/>
    <property type="match status" value="1"/>
</dbReference>
<comment type="caution">
    <text evidence="6">The sequence shown here is derived from an EMBL/GenBank/DDBJ whole genome shotgun (WGS) entry which is preliminary data.</text>
</comment>
<keyword evidence="1 2" id="KW-0663">Pyridoxal phosphate</keyword>
<dbReference type="Pfam" id="PF01168">
    <property type="entry name" value="Ala_racemase_N"/>
    <property type="match status" value="1"/>
</dbReference>
<dbReference type="InterPro" id="IPR011078">
    <property type="entry name" value="PyrdxlP_homeostasis"/>
</dbReference>
<evidence type="ECO:0000313" key="7">
    <source>
        <dbReference type="Proteomes" id="UP000320085"/>
    </source>
</evidence>
<name>A0A543PW31_9MICO</name>
<protein>
    <recommendedName>
        <fullName evidence="2">Pyridoxal phosphate homeostasis protein</fullName>
        <shortName evidence="2">PLP homeostasis protein</shortName>
    </recommendedName>
</protein>
<dbReference type="PIRSF" id="PIRSF004848">
    <property type="entry name" value="YBL036c_PLPDEIII"/>
    <property type="match status" value="1"/>
</dbReference>
<accession>A0A543PW31</accession>
<dbReference type="NCBIfam" id="TIGR00044">
    <property type="entry name" value="YggS family pyridoxal phosphate-dependent enzyme"/>
    <property type="match status" value="1"/>
</dbReference>
<evidence type="ECO:0000256" key="3">
    <source>
        <dbReference type="PIRSR" id="PIRSR004848-1"/>
    </source>
</evidence>
<dbReference type="CDD" id="cd00635">
    <property type="entry name" value="PLPDE_III_YBL036c_like"/>
    <property type="match status" value="1"/>
</dbReference>
<dbReference type="Gene3D" id="3.20.20.10">
    <property type="entry name" value="Alanine racemase"/>
    <property type="match status" value="1"/>
</dbReference>
<dbReference type="SUPFAM" id="SSF51419">
    <property type="entry name" value="PLP-binding barrel"/>
    <property type="match status" value="1"/>
</dbReference>
<reference evidence="6 7" key="1">
    <citation type="submission" date="2019-06" db="EMBL/GenBank/DDBJ databases">
        <title>Sequencing the genomes of 1000 actinobacteria strains.</title>
        <authorList>
            <person name="Klenk H.-P."/>
        </authorList>
    </citation>
    <scope>NUCLEOTIDE SEQUENCE [LARGE SCALE GENOMIC DNA]</scope>
    <source>
        <strain evidence="6 7">DSM 21776</strain>
    </source>
</reference>
<feature type="domain" description="Alanine racemase N-terminal" evidence="5">
    <location>
        <begin position="47"/>
        <end position="244"/>
    </location>
</feature>
<dbReference type="HAMAP" id="MF_02087">
    <property type="entry name" value="PLP_homeostasis"/>
    <property type="match status" value="1"/>
</dbReference>
<dbReference type="OrthoDB" id="9804072at2"/>
<feature type="modified residue" description="N6-(pyridoxal phosphate)lysine" evidence="2 3">
    <location>
        <position position="43"/>
    </location>
</feature>
<dbReference type="InterPro" id="IPR029066">
    <property type="entry name" value="PLP-binding_barrel"/>
</dbReference>
<evidence type="ECO:0000256" key="1">
    <source>
        <dbReference type="ARBA" id="ARBA00022898"/>
    </source>
</evidence>